<accession>K6DTN8</accession>
<gene>
    <name evidence="1" type="ORF">BABA_00370</name>
</gene>
<dbReference type="RefSeq" id="WP_007083117.1">
    <property type="nucleotide sequence ID" value="NZ_AJLS01000003.1"/>
</dbReference>
<dbReference type="EMBL" id="AJLS01000003">
    <property type="protein sequence ID" value="EKN71613.1"/>
    <property type="molecule type" value="Genomic_DNA"/>
</dbReference>
<name>K6DTN8_9BACI</name>
<evidence type="ECO:0000313" key="2">
    <source>
        <dbReference type="Proteomes" id="UP000006316"/>
    </source>
</evidence>
<comment type="caution">
    <text evidence="1">The sequence shown here is derived from an EMBL/GenBank/DDBJ whole genome shotgun (WGS) entry which is preliminary data.</text>
</comment>
<evidence type="ECO:0000313" key="1">
    <source>
        <dbReference type="EMBL" id="EKN71613.1"/>
    </source>
</evidence>
<keyword evidence="2" id="KW-1185">Reference proteome</keyword>
<sequence length="78" mass="8966">MVRQQVWRTGIVPQRKILREQVVKHVTDYKILDGAEILAPIFPISPFPGAKDGDKANCNKKHKIHLFGRMMLVFLNVL</sequence>
<organism evidence="1 2">
    <name type="scientific">Neobacillus bataviensis LMG 21833</name>
    <dbReference type="NCBI Taxonomy" id="1117379"/>
    <lineage>
        <taxon>Bacteria</taxon>
        <taxon>Bacillati</taxon>
        <taxon>Bacillota</taxon>
        <taxon>Bacilli</taxon>
        <taxon>Bacillales</taxon>
        <taxon>Bacillaceae</taxon>
        <taxon>Neobacillus</taxon>
    </lineage>
</organism>
<proteinExistence type="predicted"/>
<protein>
    <submittedName>
        <fullName evidence="1">Uncharacterized protein</fullName>
    </submittedName>
</protein>
<reference evidence="1 2" key="1">
    <citation type="journal article" date="2012" name="Front. Microbiol.">
        <title>Redundancy and modularity in membrane-associated dissimilatory nitrate reduction in Bacillus.</title>
        <authorList>
            <person name="Heylen K."/>
            <person name="Keltjens J."/>
        </authorList>
    </citation>
    <scope>NUCLEOTIDE SEQUENCE [LARGE SCALE GENOMIC DNA]</scope>
    <source>
        <strain evidence="2">LMG 21833T</strain>
    </source>
</reference>
<dbReference type="AlphaFoldDB" id="K6DTN8"/>
<dbReference type="Proteomes" id="UP000006316">
    <property type="component" value="Unassembled WGS sequence"/>
</dbReference>